<accession>A0A0F9XCV5</accession>
<comment type="caution">
    <text evidence="9">The sequence shown here is derived from an EMBL/GenBank/DDBJ whole genome shotgun (WGS) entry which is preliminary data.</text>
</comment>
<dbReference type="GO" id="GO:0000110">
    <property type="term" value="C:nucleotide-excision repair factor 1 complex"/>
    <property type="evidence" value="ECO:0007669"/>
    <property type="project" value="TreeGrafter"/>
</dbReference>
<protein>
    <recommendedName>
        <fullName evidence="10">ERCC4 domain-containing protein</fullName>
    </recommendedName>
</protein>
<evidence type="ECO:0000256" key="2">
    <source>
        <dbReference type="ARBA" id="ARBA00022759"/>
    </source>
</evidence>
<evidence type="ECO:0008006" key="10">
    <source>
        <dbReference type="Google" id="ProtNLM"/>
    </source>
</evidence>
<dbReference type="Pfam" id="PF14520">
    <property type="entry name" value="HHH_5"/>
    <property type="match status" value="1"/>
</dbReference>
<dbReference type="GO" id="GO:0000712">
    <property type="term" value="P:resolution of meiotic recombination intermediates"/>
    <property type="evidence" value="ECO:0007669"/>
    <property type="project" value="TreeGrafter"/>
</dbReference>
<dbReference type="GO" id="GO:1901255">
    <property type="term" value="P:nucleotide-excision repair involved in interstrand cross-link repair"/>
    <property type="evidence" value="ECO:0007669"/>
    <property type="project" value="TreeGrafter"/>
</dbReference>
<dbReference type="SUPFAM" id="SSF47781">
    <property type="entry name" value="RuvA domain 2-like"/>
    <property type="match status" value="1"/>
</dbReference>
<dbReference type="Gene3D" id="1.10.150.20">
    <property type="entry name" value="5' to 3' exonuclease, C-terminal subdomain"/>
    <property type="match status" value="1"/>
</dbReference>
<feature type="domain" description="Helix-hairpin-helix DNA-binding motif class 1" evidence="7">
    <location>
        <begin position="190"/>
        <end position="209"/>
    </location>
</feature>
<dbReference type="SUPFAM" id="SSF52980">
    <property type="entry name" value="Restriction endonuclease-like"/>
    <property type="match status" value="1"/>
</dbReference>
<dbReference type="InterPro" id="IPR011335">
    <property type="entry name" value="Restrct_endonuc-II-like"/>
</dbReference>
<dbReference type="Gene3D" id="3.40.50.10130">
    <property type="match status" value="1"/>
</dbReference>
<dbReference type="GO" id="GO:0003684">
    <property type="term" value="F:damaged DNA binding"/>
    <property type="evidence" value="ECO:0007669"/>
    <property type="project" value="TreeGrafter"/>
</dbReference>
<dbReference type="InterPro" id="IPR010994">
    <property type="entry name" value="RuvA_2-like"/>
</dbReference>
<dbReference type="InterPro" id="IPR006166">
    <property type="entry name" value="ERCC4_domain"/>
</dbReference>
<dbReference type="PANTHER" id="PTHR10150">
    <property type="entry name" value="DNA REPAIR ENDONUCLEASE XPF"/>
    <property type="match status" value="1"/>
</dbReference>
<evidence type="ECO:0000256" key="3">
    <source>
        <dbReference type="ARBA" id="ARBA00022763"/>
    </source>
</evidence>
<dbReference type="PANTHER" id="PTHR10150:SF0">
    <property type="entry name" value="DNA REPAIR ENDONUCLEASE XPF"/>
    <property type="match status" value="1"/>
</dbReference>
<evidence type="ECO:0000259" key="7">
    <source>
        <dbReference type="SMART" id="SM00278"/>
    </source>
</evidence>
<sequence>MDTKEQITIYADTRETNTSILPRLQELGVRIQVGELEIGDYVLSDDQVVERKAAAEFVASIMNGTLFNQTGKLRLKFARTLILIEGDIYSTGHAIARDSIDGALAFLITLDGFSVLQMKSQQASADLIYRLAKSSQSPDAEPSFRRGKVTQGRSEALFCIEGVLGVGPSLAVRILDHFKSVSAFFTASAEDLQQVSGIGPKRAERIHAITSWQQSDLEAGLQHQSLFTDPAV</sequence>
<keyword evidence="4" id="KW-0378">Hydrolase</keyword>
<keyword evidence="1" id="KW-0540">Nuclease</keyword>
<evidence type="ECO:0000256" key="5">
    <source>
        <dbReference type="ARBA" id="ARBA00023125"/>
    </source>
</evidence>
<dbReference type="Pfam" id="PF02732">
    <property type="entry name" value="ERCC4"/>
    <property type="match status" value="1"/>
</dbReference>
<name>A0A0F9XCV5_9ZZZZ</name>
<keyword evidence="5" id="KW-0238">DNA-binding</keyword>
<dbReference type="InterPro" id="IPR003583">
    <property type="entry name" value="Hlx-hairpin-Hlx_DNA-bd_motif"/>
</dbReference>
<evidence type="ECO:0000256" key="1">
    <source>
        <dbReference type="ARBA" id="ARBA00022722"/>
    </source>
</evidence>
<dbReference type="GO" id="GO:0000724">
    <property type="term" value="P:double-strand break repair via homologous recombination"/>
    <property type="evidence" value="ECO:0007669"/>
    <property type="project" value="TreeGrafter"/>
</dbReference>
<evidence type="ECO:0000259" key="8">
    <source>
        <dbReference type="SMART" id="SM00891"/>
    </source>
</evidence>
<keyword evidence="3" id="KW-0227">DNA damage</keyword>
<dbReference type="SMART" id="SM00278">
    <property type="entry name" value="HhH1"/>
    <property type="match status" value="1"/>
</dbReference>
<evidence type="ECO:0000256" key="4">
    <source>
        <dbReference type="ARBA" id="ARBA00022801"/>
    </source>
</evidence>
<dbReference type="GO" id="GO:0000014">
    <property type="term" value="F:single-stranded DNA endodeoxyribonuclease activity"/>
    <property type="evidence" value="ECO:0007669"/>
    <property type="project" value="TreeGrafter"/>
</dbReference>
<evidence type="ECO:0000256" key="6">
    <source>
        <dbReference type="ARBA" id="ARBA00023204"/>
    </source>
</evidence>
<feature type="domain" description="ERCC4" evidence="8">
    <location>
        <begin position="8"/>
        <end position="88"/>
    </location>
</feature>
<proteinExistence type="predicted"/>
<keyword evidence="6" id="KW-0234">DNA repair</keyword>
<dbReference type="GO" id="GO:0003697">
    <property type="term" value="F:single-stranded DNA binding"/>
    <property type="evidence" value="ECO:0007669"/>
    <property type="project" value="TreeGrafter"/>
</dbReference>
<dbReference type="CDD" id="cd20075">
    <property type="entry name" value="XPF_nuclease_XPF_arch"/>
    <property type="match status" value="1"/>
</dbReference>
<dbReference type="AlphaFoldDB" id="A0A0F9XCV5"/>
<dbReference type="SMART" id="SM00891">
    <property type="entry name" value="ERCC4"/>
    <property type="match status" value="1"/>
</dbReference>
<keyword evidence="2" id="KW-0255">Endonuclease</keyword>
<evidence type="ECO:0000313" key="9">
    <source>
        <dbReference type="EMBL" id="KKN89593.1"/>
    </source>
</evidence>
<organism evidence="9">
    <name type="scientific">marine sediment metagenome</name>
    <dbReference type="NCBI Taxonomy" id="412755"/>
    <lineage>
        <taxon>unclassified sequences</taxon>
        <taxon>metagenomes</taxon>
        <taxon>ecological metagenomes</taxon>
    </lineage>
</organism>
<gene>
    <name evidence="9" type="ORF">LCGC14_0237250</name>
</gene>
<reference evidence="9" key="1">
    <citation type="journal article" date="2015" name="Nature">
        <title>Complex archaea that bridge the gap between prokaryotes and eukaryotes.</title>
        <authorList>
            <person name="Spang A."/>
            <person name="Saw J.H."/>
            <person name="Jorgensen S.L."/>
            <person name="Zaremba-Niedzwiedzka K."/>
            <person name="Martijn J."/>
            <person name="Lind A.E."/>
            <person name="van Eijk R."/>
            <person name="Schleper C."/>
            <person name="Guy L."/>
            <person name="Ettema T.J."/>
        </authorList>
    </citation>
    <scope>NUCLEOTIDE SEQUENCE</scope>
</reference>
<dbReference type="EMBL" id="LAZR01000117">
    <property type="protein sequence ID" value="KKN89593.1"/>
    <property type="molecule type" value="Genomic_DNA"/>
</dbReference>